<name>A0A7S2HMA7_9STRA</name>
<evidence type="ECO:0000256" key="1">
    <source>
        <dbReference type="SAM" id="SignalP"/>
    </source>
</evidence>
<feature type="signal peptide" evidence="1">
    <location>
        <begin position="1"/>
        <end position="15"/>
    </location>
</feature>
<sequence length="105" mass="11980">MSLMLCSLVWPLSHGVEHARRDRDLDFGPELLFERIDVTVDAISSPVDLILVEVLGVLEYLPGRRRCLGVNCPQEEDLSEDSERVSASIFSFLEQVLEEKQWMTC</sequence>
<proteinExistence type="predicted"/>
<evidence type="ECO:0000313" key="2">
    <source>
        <dbReference type="EMBL" id="CAD9495057.1"/>
    </source>
</evidence>
<protein>
    <submittedName>
        <fullName evidence="2">Uncharacterized protein</fullName>
    </submittedName>
</protein>
<feature type="chain" id="PRO_5031326147" evidence="1">
    <location>
        <begin position="16"/>
        <end position="105"/>
    </location>
</feature>
<organism evidence="2">
    <name type="scientific">Helicotheca tamesis</name>
    <dbReference type="NCBI Taxonomy" id="374047"/>
    <lineage>
        <taxon>Eukaryota</taxon>
        <taxon>Sar</taxon>
        <taxon>Stramenopiles</taxon>
        <taxon>Ochrophyta</taxon>
        <taxon>Bacillariophyta</taxon>
        <taxon>Mediophyceae</taxon>
        <taxon>Lithodesmiophycidae</taxon>
        <taxon>Lithodesmiales</taxon>
        <taxon>Lithodesmiaceae</taxon>
        <taxon>Helicotheca</taxon>
    </lineage>
</organism>
<reference evidence="2" key="1">
    <citation type="submission" date="2021-01" db="EMBL/GenBank/DDBJ databases">
        <authorList>
            <person name="Corre E."/>
            <person name="Pelletier E."/>
            <person name="Niang G."/>
            <person name="Scheremetjew M."/>
            <person name="Finn R."/>
            <person name="Kale V."/>
            <person name="Holt S."/>
            <person name="Cochrane G."/>
            <person name="Meng A."/>
            <person name="Brown T."/>
            <person name="Cohen L."/>
        </authorList>
    </citation>
    <scope>NUCLEOTIDE SEQUENCE</scope>
    <source>
        <strain evidence="2">CCMP826</strain>
    </source>
</reference>
<gene>
    <name evidence="2" type="ORF">HTAM1171_LOCUS6462</name>
</gene>
<dbReference type="EMBL" id="HBGV01010478">
    <property type="protein sequence ID" value="CAD9495057.1"/>
    <property type="molecule type" value="Transcribed_RNA"/>
</dbReference>
<accession>A0A7S2HMA7</accession>
<keyword evidence="1" id="KW-0732">Signal</keyword>
<dbReference type="AlphaFoldDB" id="A0A7S2HMA7"/>